<dbReference type="RefSeq" id="WP_400194553.1">
    <property type="nucleotide sequence ID" value="NZ_CAYAYE010000042.1"/>
</dbReference>
<protein>
    <recommendedName>
        <fullName evidence="5">sulfopyruvate decarboxylase</fullName>
        <ecNumber evidence="5">4.1.1.79</ecNumber>
    </recommendedName>
</protein>
<evidence type="ECO:0000256" key="2">
    <source>
        <dbReference type="ARBA" id="ARBA00022793"/>
    </source>
</evidence>
<comment type="caution">
    <text evidence="8">The sequence shown here is derived from an EMBL/GenBank/DDBJ whole genome shotgun (WGS) entry which is preliminary data.</text>
</comment>
<evidence type="ECO:0000313" key="8">
    <source>
        <dbReference type="EMBL" id="TQS83934.1"/>
    </source>
</evidence>
<dbReference type="Gene3D" id="3.40.50.970">
    <property type="match status" value="1"/>
</dbReference>
<reference evidence="8" key="1">
    <citation type="submission" date="2016-03" db="EMBL/GenBank/DDBJ databases">
        <authorList>
            <person name="Borrel G."/>
            <person name="Mccann A."/>
            <person name="O'Toole P.W."/>
        </authorList>
    </citation>
    <scope>NUCLEOTIDE SEQUENCE</scope>
    <source>
        <strain evidence="8">183</strain>
    </source>
</reference>
<dbReference type="AlphaFoldDB" id="A0A8J8TEX5"/>
<dbReference type="Pfam" id="PF02775">
    <property type="entry name" value="TPP_enzyme_C"/>
    <property type="match status" value="1"/>
</dbReference>
<dbReference type="GO" id="GO:0019295">
    <property type="term" value="P:coenzyme M biosynthetic process"/>
    <property type="evidence" value="ECO:0007669"/>
    <property type="project" value="UniProtKB-KW"/>
</dbReference>
<organism evidence="8 9">
    <name type="scientific">Candidatus Methanomassiliicoccus intestinalis</name>
    <dbReference type="NCBI Taxonomy" id="1406512"/>
    <lineage>
        <taxon>Archaea</taxon>
        <taxon>Methanobacteriati</taxon>
        <taxon>Thermoplasmatota</taxon>
        <taxon>Thermoplasmata</taxon>
        <taxon>Methanomassiliicoccales</taxon>
        <taxon>Methanomassiliicoccaceae</taxon>
        <taxon>Methanomassiliicoccus</taxon>
    </lineage>
</organism>
<dbReference type="SUPFAM" id="SSF52518">
    <property type="entry name" value="Thiamin diphosphate-binding fold (THDP-binding)"/>
    <property type="match status" value="1"/>
</dbReference>
<evidence type="ECO:0000256" key="5">
    <source>
        <dbReference type="ARBA" id="ARBA00038875"/>
    </source>
</evidence>
<evidence type="ECO:0000256" key="4">
    <source>
        <dbReference type="ARBA" id="ARBA00023239"/>
    </source>
</evidence>
<keyword evidence="1" id="KW-0174">Coenzyme M biosynthesis</keyword>
<dbReference type="InterPro" id="IPR022494">
    <property type="entry name" value="Sulfopyruvate_deCO2ase_bsu"/>
</dbReference>
<dbReference type="PANTHER" id="PTHR42818:SF1">
    <property type="entry name" value="SULFOPYRUVATE DECARBOXYLASE"/>
    <property type="match status" value="1"/>
</dbReference>
<dbReference type="EC" id="4.1.1.79" evidence="5"/>
<evidence type="ECO:0000259" key="7">
    <source>
        <dbReference type="Pfam" id="PF02775"/>
    </source>
</evidence>
<keyword evidence="4" id="KW-0456">Lyase</keyword>
<dbReference type="GO" id="GO:0030976">
    <property type="term" value="F:thiamine pyrophosphate binding"/>
    <property type="evidence" value="ECO:0007669"/>
    <property type="project" value="InterPro"/>
</dbReference>
<accession>A0A8J8TEX5</accession>
<dbReference type="PANTHER" id="PTHR42818">
    <property type="entry name" value="SULFOPYRUVATE DECARBOXYLASE SUBUNIT ALPHA"/>
    <property type="match status" value="1"/>
</dbReference>
<dbReference type="GO" id="GO:0050545">
    <property type="term" value="F:sulfopyruvate decarboxylase activity"/>
    <property type="evidence" value="ECO:0007669"/>
    <property type="project" value="UniProtKB-EC"/>
</dbReference>
<dbReference type="GO" id="GO:0000287">
    <property type="term" value="F:magnesium ion binding"/>
    <property type="evidence" value="ECO:0007669"/>
    <property type="project" value="InterPro"/>
</dbReference>
<evidence type="ECO:0000256" key="6">
    <source>
        <dbReference type="ARBA" id="ARBA00048551"/>
    </source>
</evidence>
<proteinExistence type="predicted"/>
<evidence type="ECO:0000313" key="9">
    <source>
        <dbReference type="Proteomes" id="UP000752814"/>
    </source>
</evidence>
<dbReference type="EMBL" id="LVVT01000007">
    <property type="protein sequence ID" value="TQS83934.1"/>
    <property type="molecule type" value="Genomic_DNA"/>
</dbReference>
<dbReference type="PROSITE" id="PS00187">
    <property type="entry name" value="TPP_ENZYMES"/>
    <property type="match status" value="1"/>
</dbReference>
<dbReference type="InterPro" id="IPR000399">
    <property type="entry name" value="TPP-bd_CS"/>
</dbReference>
<dbReference type="Proteomes" id="UP000752814">
    <property type="component" value="Unassembled WGS sequence"/>
</dbReference>
<evidence type="ECO:0000256" key="1">
    <source>
        <dbReference type="ARBA" id="ARBA00022545"/>
    </source>
</evidence>
<gene>
    <name evidence="8" type="ORF">A3207_06295</name>
</gene>
<dbReference type="CDD" id="cd03372">
    <property type="entry name" value="TPP_ComE"/>
    <property type="match status" value="1"/>
</dbReference>
<name>A0A8J8TEX5_9ARCH</name>
<dbReference type="InterPro" id="IPR029061">
    <property type="entry name" value="THDP-binding"/>
</dbReference>
<evidence type="ECO:0000256" key="3">
    <source>
        <dbReference type="ARBA" id="ARBA00023052"/>
    </source>
</evidence>
<dbReference type="InterPro" id="IPR051818">
    <property type="entry name" value="TPP_dependent_decarboxylase"/>
</dbReference>
<dbReference type="InterPro" id="IPR011766">
    <property type="entry name" value="TPP_enzyme_TPP-bd"/>
</dbReference>
<comment type="catalytic activity">
    <reaction evidence="6">
        <text>3-sulfopyruvate + H(+) = sulfoacetaldehyde + CO2</text>
        <dbReference type="Rhea" id="RHEA:20948"/>
        <dbReference type="ChEBI" id="CHEBI:15378"/>
        <dbReference type="ChEBI" id="CHEBI:16526"/>
        <dbReference type="ChEBI" id="CHEBI:57940"/>
        <dbReference type="ChEBI" id="CHEBI:58246"/>
        <dbReference type="EC" id="4.1.1.79"/>
    </reaction>
</comment>
<sequence>MKRIDALKIIASKCRDALIVCNIGFPCRELCSVGDRPETFYMLGSMGMSSSIGLGVAVAVPHKKVISIDGDGAILMNLGSLATIGSLNLDNYVLIILDNGTYGSTGSQPTSLSRNGSLSKIAIGAGIPCVLEVQEKEELSAALNNIKKGVIVVKIETGNSKAPLVPYSPEEIKKNFMAAVSRPVQ</sequence>
<keyword evidence="2" id="KW-0210">Decarboxylase</keyword>
<feature type="domain" description="Thiamine pyrophosphate enzyme TPP-binding" evidence="7">
    <location>
        <begin position="41"/>
        <end position="153"/>
    </location>
</feature>
<keyword evidence="3" id="KW-0786">Thiamine pyrophosphate</keyword>